<accession>A0ABV9YR74</accession>
<keyword evidence="4" id="KW-0804">Transcription</keyword>
<name>A0ABV9YR74_9PSEU</name>
<dbReference type="InterPro" id="IPR011006">
    <property type="entry name" value="CheY-like_superfamily"/>
</dbReference>
<reference evidence="9" key="1">
    <citation type="journal article" date="2019" name="Int. J. Syst. Evol. Microbiol.">
        <title>The Global Catalogue of Microorganisms (GCM) 10K type strain sequencing project: providing services to taxonomists for standard genome sequencing and annotation.</title>
        <authorList>
            <consortium name="The Broad Institute Genomics Platform"/>
            <consortium name="The Broad Institute Genome Sequencing Center for Infectious Disease"/>
            <person name="Wu L."/>
            <person name="Ma J."/>
        </authorList>
    </citation>
    <scope>NUCLEOTIDE SEQUENCE [LARGE SCALE GENOMIC DNA]</scope>
    <source>
        <strain evidence="9">CGMCC 4.7093</strain>
    </source>
</reference>
<dbReference type="Pfam" id="PF00072">
    <property type="entry name" value="Response_reg"/>
    <property type="match status" value="1"/>
</dbReference>
<evidence type="ECO:0000256" key="4">
    <source>
        <dbReference type="ARBA" id="ARBA00023163"/>
    </source>
</evidence>
<keyword evidence="9" id="KW-1185">Reference proteome</keyword>
<organism evidence="8 9">
    <name type="scientific">Actinomycetospora atypica</name>
    <dbReference type="NCBI Taxonomy" id="1290095"/>
    <lineage>
        <taxon>Bacteria</taxon>
        <taxon>Bacillati</taxon>
        <taxon>Actinomycetota</taxon>
        <taxon>Actinomycetes</taxon>
        <taxon>Pseudonocardiales</taxon>
        <taxon>Pseudonocardiaceae</taxon>
        <taxon>Actinomycetospora</taxon>
    </lineage>
</organism>
<evidence type="ECO:0000256" key="3">
    <source>
        <dbReference type="ARBA" id="ARBA00023125"/>
    </source>
</evidence>
<dbReference type="PRINTS" id="PR00038">
    <property type="entry name" value="HTHLUXR"/>
</dbReference>
<evidence type="ECO:0000256" key="2">
    <source>
        <dbReference type="ARBA" id="ARBA00023015"/>
    </source>
</evidence>
<evidence type="ECO:0000256" key="1">
    <source>
        <dbReference type="ARBA" id="ARBA00022553"/>
    </source>
</evidence>
<dbReference type="InterPro" id="IPR058245">
    <property type="entry name" value="NreC/VraR/RcsB-like_REC"/>
</dbReference>
<dbReference type="EMBL" id="JBHSIV010000011">
    <property type="protein sequence ID" value="MFC5063101.1"/>
    <property type="molecule type" value="Genomic_DNA"/>
</dbReference>
<evidence type="ECO:0000259" key="7">
    <source>
        <dbReference type="PROSITE" id="PS50110"/>
    </source>
</evidence>
<dbReference type="RefSeq" id="WP_378036521.1">
    <property type="nucleotide sequence ID" value="NZ_JBHSIV010000011.1"/>
</dbReference>
<sequence length="199" mass="21457">MLGEIGLDVVIAAGQADDLLSRLRGTPVDVVLLDIRMPPTRTDEGLRAAEQIRKDYPTVGILVLSTFNDGHFAERVLGLGDRGIGYLLKDEVDDAEALGAALRRVAGGGCAVDPHVITTLLARQRHVRALERLSDSERRVLILMAEGHSNAGIAAAANVSKKTVEKQVTAVFEKLDIPGEEQHNRRVLAVVTWLRAAGD</sequence>
<dbReference type="InterPro" id="IPR001789">
    <property type="entry name" value="Sig_transdc_resp-reg_receiver"/>
</dbReference>
<protein>
    <submittedName>
        <fullName evidence="8">Response regulator</fullName>
    </submittedName>
</protein>
<dbReference type="PANTHER" id="PTHR43214">
    <property type="entry name" value="TWO-COMPONENT RESPONSE REGULATOR"/>
    <property type="match status" value="1"/>
</dbReference>
<dbReference type="InterPro" id="IPR000792">
    <property type="entry name" value="Tscrpt_reg_LuxR_C"/>
</dbReference>
<dbReference type="PANTHER" id="PTHR43214:SF24">
    <property type="entry name" value="TRANSCRIPTIONAL REGULATORY PROTEIN NARL-RELATED"/>
    <property type="match status" value="1"/>
</dbReference>
<evidence type="ECO:0000313" key="8">
    <source>
        <dbReference type="EMBL" id="MFC5063101.1"/>
    </source>
</evidence>
<keyword evidence="3" id="KW-0238">DNA-binding</keyword>
<dbReference type="PROSITE" id="PS50043">
    <property type="entry name" value="HTH_LUXR_2"/>
    <property type="match status" value="1"/>
</dbReference>
<feature type="domain" description="HTH luxR-type" evidence="6">
    <location>
        <begin position="126"/>
        <end position="196"/>
    </location>
</feature>
<evidence type="ECO:0000256" key="5">
    <source>
        <dbReference type="PROSITE-ProRule" id="PRU00169"/>
    </source>
</evidence>
<feature type="domain" description="Response regulatory" evidence="7">
    <location>
        <begin position="1"/>
        <end position="104"/>
    </location>
</feature>
<dbReference type="CDD" id="cd17535">
    <property type="entry name" value="REC_NarL-like"/>
    <property type="match status" value="1"/>
</dbReference>
<gene>
    <name evidence="8" type="ORF">ACFPBZ_12860</name>
</gene>
<comment type="caution">
    <text evidence="8">The sequence shown here is derived from an EMBL/GenBank/DDBJ whole genome shotgun (WGS) entry which is preliminary data.</text>
</comment>
<dbReference type="PROSITE" id="PS50110">
    <property type="entry name" value="RESPONSE_REGULATORY"/>
    <property type="match status" value="1"/>
</dbReference>
<keyword evidence="2" id="KW-0805">Transcription regulation</keyword>
<dbReference type="InterPro" id="IPR039420">
    <property type="entry name" value="WalR-like"/>
</dbReference>
<dbReference type="Proteomes" id="UP001595947">
    <property type="component" value="Unassembled WGS sequence"/>
</dbReference>
<evidence type="ECO:0000313" key="9">
    <source>
        <dbReference type="Proteomes" id="UP001595947"/>
    </source>
</evidence>
<dbReference type="SUPFAM" id="SSF46894">
    <property type="entry name" value="C-terminal effector domain of the bipartite response regulators"/>
    <property type="match status" value="1"/>
</dbReference>
<evidence type="ECO:0000259" key="6">
    <source>
        <dbReference type="PROSITE" id="PS50043"/>
    </source>
</evidence>
<dbReference type="SMART" id="SM00421">
    <property type="entry name" value="HTH_LUXR"/>
    <property type="match status" value="1"/>
</dbReference>
<keyword evidence="1 5" id="KW-0597">Phosphoprotein</keyword>
<dbReference type="Pfam" id="PF00196">
    <property type="entry name" value="GerE"/>
    <property type="match status" value="1"/>
</dbReference>
<dbReference type="Gene3D" id="3.40.50.2300">
    <property type="match status" value="1"/>
</dbReference>
<dbReference type="InterPro" id="IPR016032">
    <property type="entry name" value="Sig_transdc_resp-reg_C-effctor"/>
</dbReference>
<dbReference type="SUPFAM" id="SSF52172">
    <property type="entry name" value="CheY-like"/>
    <property type="match status" value="1"/>
</dbReference>
<proteinExistence type="predicted"/>
<feature type="modified residue" description="4-aspartylphosphate" evidence="5">
    <location>
        <position position="34"/>
    </location>
</feature>